<dbReference type="Pfam" id="PF01344">
    <property type="entry name" value="Kelch_1"/>
    <property type="match status" value="1"/>
</dbReference>
<evidence type="ECO:0000256" key="3">
    <source>
        <dbReference type="SAM" id="MobiDB-lite"/>
    </source>
</evidence>
<sequence length="437" mass="47619">LVEVGLQHTELIPHIDSLKRQRQKLGQLKELSTSNINHIWDFALETGHQDIRLSCLDFMQKHFEAVVETRGFGTLSEDVLSHLISSDSLVVSREEQVVESIFKWAASACNQSNSSLAASLPRLLSFVRWEEVSESYISELLGRNHQQSSESACTKCLLLVGEYSPDDVQWSVQTVQPTSGSQHPLAVMKQRDVSQMVALNGLAYVIGGQVNHKMSTSVVEFNPMTGRWRRVASSLLARWGHATAGFGCGIVSCGGVSDSASVVFAELFLPAKNSSHLWLLEVGFVPATTPRATATNGGLNQLRVFGVECASTPGSLTPEIPTSSLSKNNSSSNRPERRTVLVARELARYKVDIAALSETDSLNRVSASSRAISAMLRSGRLLLGLSKRERTFQAVSPAVRGGCPGCGRWDEPNFKEPQVRAGYQLEAATGAFTTCTR</sequence>
<dbReference type="InterPro" id="IPR015915">
    <property type="entry name" value="Kelch-typ_b-propeller"/>
</dbReference>
<feature type="domain" description="BACK" evidence="4">
    <location>
        <begin position="36"/>
        <end position="142"/>
    </location>
</feature>
<dbReference type="PANTHER" id="PTHR24412">
    <property type="entry name" value="KELCH PROTEIN"/>
    <property type="match status" value="1"/>
</dbReference>
<dbReference type="AlphaFoldDB" id="A0A183T0C9"/>
<feature type="compositionally biased region" description="Low complexity" evidence="3">
    <location>
        <begin position="323"/>
        <end position="333"/>
    </location>
</feature>
<dbReference type="SMART" id="SM00875">
    <property type="entry name" value="BACK"/>
    <property type="match status" value="1"/>
</dbReference>
<dbReference type="InterPro" id="IPR011705">
    <property type="entry name" value="BACK"/>
</dbReference>
<dbReference type="Pfam" id="PF07707">
    <property type="entry name" value="BACK"/>
    <property type="match status" value="1"/>
</dbReference>
<name>A0A183T0C9_SCHSO</name>
<feature type="region of interest" description="Disordered" evidence="3">
    <location>
        <begin position="315"/>
        <end position="337"/>
    </location>
</feature>
<dbReference type="InterPro" id="IPR006652">
    <property type="entry name" value="Kelch_1"/>
</dbReference>
<keyword evidence="1" id="KW-0880">Kelch repeat</keyword>
<proteinExistence type="predicted"/>
<dbReference type="SUPFAM" id="SSF117281">
    <property type="entry name" value="Kelch motif"/>
    <property type="match status" value="1"/>
</dbReference>
<keyword evidence="2" id="KW-0677">Repeat</keyword>
<accession>A0A183T0C9</accession>
<dbReference type="Gene3D" id="1.25.40.420">
    <property type="match status" value="1"/>
</dbReference>
<dbReference type="WBParaSite" id="SSLN_0001029301-mRNA-1">
    <property type="protein sequence ID" value="SSLN_0001029301-mRNA-1"/>
    <property type="gene ID" value="SSLN_0001029301"/>
</dbReference>
<protein>
    <submittedName>
        <fullName evidence="5">BACK domain-containing protein</fullName>
    </submittedName>
</protein>
<reference evidence="5" key="1">
    <citation type="submission" date="2016-06" db="UniProtKB">
        <authorList>
            <consortium name="WormBaseParasite"/>
        </authorList>
    </citation>
    <scope>IDENTIFICATION</scope>
</reference>
<evidence type="ECO:0000256" key="1">
    <source>
        <dbReference type="ARBA" id="ARBA00022441"/>
    </source>
</evidence>
<dbReference type="Gene3D" id="2.120.10.80">
    <property type="entry name" value="Kelch-type beta propeller"/>
    <property type="match status" value="1"/>
</dbReference>
<evidence type="ECO:0000256" key="2">
    <source>
        <dbReference type="ARBA" id="ARBA00022737"/>
    </source>
</evidence>
<organism evidence="5">
    <name type="scientific">Schistocephalus solidus</name>
    <name type="common">Tapeworm</name>
    <dbReference type="NCBI Taxonomy" id="70667"/>
    <lineage>
        <taxon>Eukaryota</taxon>
        <taxon>Metazoa</taxon>
        <taxon>Spiralia</taxon>
        <taxon>Lophotrochozoa</taxon>
        <taxon>Platyhelminthes</taxon>
        <taxon>Cestoda</taxon>
        <taxon>Eucestoda</taxon>
        <taxon>Diphyllobothriidea</taxon>
        <taxon>Diphyllobothriidae</taxon>
        <taxon>Schistocephalus</taxon>
    </lineage>
</organism>
<evidence type="ECO:0000313" key="5">
    <source>
        <dbReference type="WBParaSite" id="SSLN_0001029301-mRNA-1"/>
    </source>
</evidence>
<evidence type="ECO:0000259" key="4">
    <source>
        <dbReference type="SMART" id="SM00875"/>
    </source>
</evidence>
<dbReference type="PANTHER" id="PTHR24412:SF441">
    <property type="entry name" value="KELCH-LIKE PROTEIN 28"/>
    <property type="match status" value="1"/>
</dbReference>